<gene>
    <name evidence="2" type="ORF">GCM10010985_08230</name>
</gene>
<protein>
    <submittedName>
        <fullName evidence="2">Uncharacterized protein</fullName>
    </submittedName>
</protein>
<evidence type="ECO:0000313" key="2">
    <source>
        <dbReference type="EMBL" id="GGD56852.1"/>
    </source>
</evidence>
<feature type="compositionally biased region" description="Basic and acidic residues" evidence="1">
    <location>
        <begin position="39"/>
        <end position="58"/>
    </location>
</feature>
<feature type="region of interest" description="Disordered" evidence="1">
    <location>
        <begin position="37"/>
        <end position="94"/>
    </location>
</feature>
<accession>A0ABQ1R5Q0</accession>
<comment type="caution">
    <text evidence="2">The sequence shown here is derived from an EMBL/GenBank/DDBJ whole genome shotgun (WGS) entry which is preliminary data.</text>
</comment>
<name>A0ABQ1R5Q0_9BURK</name>
<evidence type="ECO:0000256" key="1">
    <source>
        <dbReference type="SAM" id="MobiDB-lite"/>
    </source>
</evidence>
<keyword evidence="3" id="KW-1185">Reference proteome</keyword>
<sequence>MQNVPCDAREPGETSARIEIAGDRQRARRAQFRCTFGMMRERDHARSRGAGMEKRQRAQPDIAASDDQHARAAQNSSGDHAEHCIRRSFQASDR</sequence>
<proteinExistence type="predicted"/>
<dbReference type="Proteomes" id="UP000597138">
    <property type="component" value="Unassembled WGS sequence"/>
</dbReference>
<dbReference type="EMBL" id="BMEG01000001">
    <property type="protein sequence ID" value="GGD56852.1"/>
    <property type="molecule type" value="Genomic_DNA"/>
</dbReference>
<evidence type="ECO:0000313" key="3">
    <source>
        <dbReference type="Proteomes" id="UP000597138"/>
    </source>
</evidence>
<reference evidence="3" key="1">
    <citation type="journal article" date="2019" name="Int. J. Syst. Evol. Microbiol.">
        <title>The Global Catalogue of Microorganisms (GCM) 10K type strain sequencing project: providing services to taxonomists for standard genome sequencing and annotation.</title>
        <authorList>
            <consortium name="The Broad Institute Genomics Platform"/>
            <consortium name="The Broad Institute Genome Sequencing Center for Infectious Disease"/>
            <person name="Wu L."/>
            <person name="Ma J."/>
        </authorList>
    </citation>
    <scope>NUCLEOTIDE SEQUENCE [LARGE SCALE GENOMIC DNA]</scope>
    <source>
        <strain evidence="3">CGMCC 1.11013</strain>
    </source>
</reference>
<organism evidence="2 3">
    <name type="scientific">Caballeronia grimmiae</name>
    <dbReference type="NCBI Taxonomy" id="1071679"/>
    <lineage>
        <taxon>Bacteria</taxon>
        <taxon>Pseudomonadati</taxon>
        <taxon>Pseudomonadota</taxon>
        <taxon>Betaproteobacteria</taxon>
        <taxon>Burkholderiales</taxon>
        <taxon>Burkholderiaceae</taxon>
        <taxon>Caballeronia</taxon>
    </lineage>
</organism>